<dbReference type="AlphaFoldDB" id="C4IF09"/>
<organism evidence="1 2">
    <name type="scientific">Clostridium butyricum E4 str. BoNT E BL5262</name>
    <dbReference type="NCBI Taxonomy" id="632245"/>
    <lineage>
        <taxon>Bacteria</taxon>
        <taxon>Bacillati</taxon>
        <taxon>Bacillota</taxon>
        <taxon>Clostridia</taxon>
        <taxon>Eubacteriales</taxon>
        <taxon>Clostridiaceae</taxon>
        <taxon>Clostridium</taxon>
    </lineage>
</organism>
<protein>
    <submittedName>
        <fullName evidence="1">Uncharacterized protein</fullName>
    </submittedName>
</protein>
<name>C4IF09_CLOBU</name>
<dbReference type="Proteomes" id="UP000003081">
    <property type="component" value="Unassembled WGS sequence"/>
</dbReference>
<dbReference type="HOGENOM" id="CLU_3097283_0_0_9"/>
<dbReference type="EMBL" id="ACOM01000004">
    <property type="protein sequence ID" value="EEP55538.1"/>
    <property type="molecule type" value="Genomic_DNA"/>
</dbReference>
<evidence type="ECO:0000313" key="1">
    <source>
        <dbReference type="EMBL" id="EEP55538.1"/>
    </source>
</evidence>
<accession>C4IF09</accession>
<proteinExistence type="predicted"/>
<reference evidence="1 2" key="1">
    <citation type="submission" date="2009-08" db="EMBL/GenBank/DDBJ databases">
        <authorList>
            <person name="Shrivastava S."/>
            <person name="Brinkac L.B."/>
            <person name="Brown J.L."/>
            <person name="Bruce D.B."/>
            <person name="Detter C."/>
            <person name="Green L.D."/>
            <person name="Munk C.A."/>
            <person name="Rogers Y.C."/>
            <person name="Tapia R."/>
            <person name="Sims D.R."/>
            <person name="Smith L.A."/>
            <person name="Smith T.J."/>
            <person name="Sutton G."/>
            <person name="Brettin T."/>
        </authorList>
    </citation>
    <scope>NUCLEOTIDE SEQUENCE [LARGE SCALE GENOMIC DNA]</scope>
    <source>
        <strain evidence="2">E4 str. BoNT E BL5262</strain>
    </source>
</reference>
<comment type="caution">
    <text evidence="1">The sequence shown here is derived from an EMBL/GenBank/DDBJ whole genome shotgun (WGS) entry which is preliminary data.</text>
</comment>
<keyword evidence="2" id="KW-1185">Reference proteome</keyword>
<gene>
    <name evidence="1" type="ORF">CLP_3986</name>
</gene>
<evidence type="ECO:0000313" key="2">
    <source>
        <dbReference type="Proteomes" id="UP000003081"/>
    </source>
</evidence>
<sequence length="51" mass="6283">MFFKKGLAFLNLTLYLFKIQKNFLGNNNNRKNNKNIEIRNFIFQYMNKIHQ</sequence>